<dbReference type="RefSeq" id="WP_256328070.1">
    <property type="nucleotide sequence ID" value="NZ_CP016353.1"/>
</dbReference>
<evidence type="ECO:0000313" key="1">
    <source>
        <dbReference type="EMBL" id="SDD21436.1"/>
    </source>
</evidence>
<dbReference type="AlphaFoldDB" id="A0A1G6SYV7"/>
<sequence>MNLAENTVGIGPWSFSVGPFAIVILAAIIGVVLYYSRKDD</sequence>
<accession>A0A1G6SYV7</accession>
<dbReference type="EMBL" id="FMZE01000006">
    <property type="protein sequence ID" value="SDD21436.1"/>
    <property type="molecule type" value="Genomic_DNA"/>
</dbReference>
<dbReference type="Proteomes" id="UP000199494">
    <property type="component" value="Unassembled WGS sequence"/>
</dbReference>
<proteinExistence type="predicted"/>
<organism evidence="1 2">
    <name type="scientific">Prauserella marina</name>
    <dbReference type="NCBI Taxonomy" id="530584"/>
    <lineage>
        <taxon>Bacteria</taxon>
        <taxon>Bacillati</taxon>
        <taxon>Actinomycetota</taxon>
        <taxon>Actinomycetes</taxon>
        <taxon>Pseudonocardiales</taxon>
        <taxon>Pseudonocardiaceae</taxon>
        <taxon>Prauserella</taxon>
    </lineage>
</organism>
<name>A0A1G6SYV7_9PSEU</name>
<evidence type="ECO:0000313" key="2">
    <source>
        <dbReference type="Proteomes" id="UP000199494"/>
    </source>
</evidence>
<dbReference type="STRING" id="530584.SAMN05421630_106436"/>
<reference evidence="1 2" key="1">
    <citation type="submission" date="2016-10" db="EMBL/GenBank/DDBJ databases">
        <authorList>
            <person name="de Groot N.N."/>
        </authorList>
    </citation>
    <scope>NUCLEOTIDE SEQUENCE [LARGE SCALE GENOMIC DNA]</scope>
    <source>
        <strain evidence="1 2">CGMCC 4.5506</strain>
    </source>
</reference>
<gene>
    <name evidence="1" type="ORF">SAMN05421630_106436</name>
</gene>
<keyword evidence="2" id="KW-1185">Reference proteome</keyword>
<protein>
    <submittedName>
        <fullName evidence="1">Uncharacterized protein</fullName>
    </submittedName>
</protein>